<dbReference type="RefSeq" id="WP_106195228.1">
    <property type="nucleotide sequence ID" value="NZ_PVTO01000023.1"/>
</dbReference>
<accession>A0A2T0W2H1</accession>
<dbReference type="Proteomes" id="UP000238205">
    <property type="component" value="Unassembled WGS sequence"/>
</dbReference>
<comment type="caution">
    <text evidence="1">The sequence shown here is derived from an EMBL/GenBank/DDBJ whole genome shotgun (WGS) entry which is preliminary data.</text>
</comment>
<dbReference type="AlphaFoldDB" id="A0A2T0W2H1"/>
<proteinExistence type="predicted"/>
<reference evidence="1 2" key="1">
    <citation type="submission" date="2018-03" db="EMBL/GenBank/DDBJ databases">
        <title>Genomic Encyclopedia of Archaeal and Bacterial Type Strains, Phase II (KMG-II): from individual species to whole genera.</title>
        <authorList>
            <person name="Goeker M."/>
        </authorList>
    </citation>
    <scope>NUCLEOTIDE SEQUENCE [LARGE SCALE GENOMIC DNA]</scope>
    <source>
        <strain evidence="1 2">DSM 13175</strain>
    </source>
</reference>
<sequence length="91" mass="10677">MKYNDPSTLLKKMIENIYRSSNSFENIPDLLFVYNTMYNSNSLNIRNEAIHGREYLLNSQLRFATVSTLISILAIDYRIKLIRNTQAQNNE</sequence>
<dbReference type="OrthoDB" id="2088050at2"/>
<protein>
    <recommendedName>
        <fullName evidence="3">DUF4209 domain-containing protein</fullName>
    </recommendedName>
</protein>
<evidence type="ECO:0000313" key="2">
    <source>
        <dbReference type="Proteomes" id="UP000238205"/>
    </source>
</evidence>
<evidence type="ECO:0008006" key="3">
    <source>
        <dbReference type="Google" id="ProtNLM"/>
    </source>
</evidence>
<keyword evidence="2" id="KW-1185">Reference proteome</keyword>
<dbReference type="EMBL" id="PVTO01000023">
    <property type="protein sequence ID" value="PRY79358.1"/>
    <property type="molecule type" value="Genomic_DNA"/>
</dbReference>
<organism evidence="1 2">
    <name type="scientific">Alkalibacterium olivapovliticus</name>
    <dbReference type="NCBI Taxonomy" id="99907"/>
    <lineage>
        <taxon>Bacteria</taxon>
        <taxon>Bacillati</taxon>
        <taxon>Bacillota</taxon>
        <taxon>Bacilli</taxon>
        <taxon>Lactobacillales</taxon>
        <taxon>Carnobacteriaceae</taxon>
        <taxon>Alkalibacterium</taxon>
    </lineage>
</organism>
<gene>
    <name evidence="1" type="ORF">CLV38_12340</name>
</gene>
<name>A0A2T0W2H1_9LACT</name>
<evidence type="ECO:0000313" key="1">
    <source>
        <dbReference type="EMBL" id="PRY79358.1"/>
    </source>
</evidence>